<reference evidence="2 3" key="1">
    <citation type="submission" date="2020-08" db="EMBL/GenBank/DDBJ databases">
        <title>Genome sequence of Diaphorobacter aerolatus KACC 16536T.</title>
        <authorList>
            <person name="Hyun D.-W."/>
            <person name="Bae J.-W."/>
        </authorList>
    </citation>
    <scope>NUCLEOTIDE SEQUENCE [LARGE SCALE GENOMIC DNA]</scope>
    <source>
        <strain evidence="2 3">KACC 16536</strain>
    </source>
</reference>
<dbReference type="AlphaFoldDB" id="A0A7H0GGA6"/>
<dbReference type="EMBL" id="CP060783">
    <property type="protein sequence ID" value="QNP47322.1"/>
    <property type="molecule type" value="Genomic_DNA"/>
</dbReference>
<dbReference type="Proteomes" id="UP000516028">
    <property type="component" value="Chromosome"/>
</dbReference>
<evidence type="ECO:0000313" key="3">
    <source>
        <dbReference type="Proteomes" id="UP000516028"/>
    </source>
</evidence>
<feature type="region of interest" description="Disordered" evidence="1">
    <location>
        <begin position="53"/>
        <end position="74"/>
    </location>
</feature>
<feature type="compositionally biased region" description="Polar residues" evidence="1">
    <location>
        <begin position="186"/>
        <end position="203"/>
    </location>
</feature>
<accession>A0A7H0GGA6</accession>
<proteinExistence type="predicted"/>
<keyword evidence="3" id="KW-1185">Reference proteome</keyword>
<evidence type="ECO:0000313" key="2">
    <source>
        <dbReference type="EMBL" id="QNP47322.1"/>
    </source>
</evidence>
<protein>
    <submittedName>
        <fullName evidence="2">Uncharacterized protein</fullName>
    </submittedName>
</protein>
<evidence type="ECO:0000256" key="1">
    <source>
        <dbReference type="SAM" id="MobiDB-lite"/>
    </source>
</evidence>
<name>A0A7H0GGA6_9BURK</name>
<dbReference type="KEGG" id="daer:H9K75_13255"/>
<organism evidence="2 3">
    <name type="scientific">Diaphorobacter aerolatus</name>
    <dbReference type="NCBI Taxonomy" id="1288495"/>
    <lineage>
        <taxon>Bacteria</taxon>
        <taxon>Pseudomonadati</taxon>
        <taxon>Pseudomonadota</taxon>
        <taxon>Betaproteobacteria</taxon>
        <taxon>Burkholderiales</taxon>
        <taxon>Comamonadaceae</taxon>
        <taxon>Diaphorobacter</taxon>
    </lineage>
</organism>
<sequence length="244" mass="26515">MVAFGTGQELTEADSGDTAVQTVYAVMDYTRYRIQESGEDKGKALVDTTRRELPSPAASRADLMPQGVQDQPVSGDPRAGRIFWQLLNAPFNYCTRSPCGLNEKRGWYLDLPAERERVLDPIGFYGGGNLLEITSRVPATAVGLIAGDGQPIEACEQDPRPGQTYRTVLNILTGAAQKSRILDTNGDGQVTTDDAPASRSTAARQELRVPASDGAQLRQGSDGTTDRLQALPTRVLRPSWRHLK</sequence>
<dbReference type="RefSeq" id="WP_187723035.1">
    <property type="nucleotide sequence ID" value="NZ_CP060783.1"/>
</dbReference>
<feature type="region of interest" description="Disordered" evidence="1">
    <location>
        <begin position="180"/>
        <end position="225"/>
    </location>
</feature>
<gene>
    <name evidence="2" type="ORF">H9K75_13255</name>
</gene>